<dbReference type="OrthoDB" id="5822078at2759"/>
<reference evidence="4" key="1">
    <citation type="submission" date="2016-06" db="UniProtKB">
        <authorList>
            <consortium name="WormBaseParasite"/>
        </authorList>
    </citation>
    <scope>IDENTIFICATION</scope>
</reference>
<evidence type="ECO:0000256" key="1">
    <source>
        <dbReference type="SAM" id="MobiDB-lite"/>
    </source>
</evidence>
<dbReference type="STRING" id="42157.A0A182EG87"/>
<dbReference type="WBParaSite" id="nOo.2.0.1.t07108-RA">
    <property type="protein sequence ID" value="nOo.2.0.1.t07108-RA"/>
    <property type="gene ID" value="nOo.2.0.1.g07108"/>
</dbReference>
<evidence type="ECO:0000313" key="2">
    <source>
        <dbReference type="EMBL" id="VDK84942.1"/>
    </source>
</evidence>
<keyword evidence="3" id="KW-1185">Reference proteome</keyword>
<proteinExistence type="predicted"/>
<dbReference type="AlphaFoldDB" id="A0A182EG87"/>
<protein>
    <submittedName>
        <fullName evidence="4">DUF4476 domain-containing protein</fullName>
    </submittedName>
</protein>
<sequence length="269" mass="30411">MSGRRINDGLFGECASTESLALIVSNPAEYILKKVLSSQLEQLGRKGYTLEHARTQCLIAYFKVVLMLQLKYDLNFCNVVNPENIWRMLQSVNSDKELLDNFIKQQQQQQIDTTGDVNSDDANSNAKDFNSIPERNMRGNNNILDSTEWDGEEKSINNNGNMLAVETFMPSTAPNSGEEEEEESMMNSVGYAPVLKKDIEHLGNQNTGLEKIEHKIVKGMPSYQKVDGNRVYLKIAKDLDDGKLRNLINYLDSSIAKPNQLIFDDFLYA</sequence>
<evidence type="ECO:0000313" key="3">
    <source>
        <dbReference type="Proteomes" id="UP000271087"/>
    </source>
</evidence>
<feature type="region of interest" description="Disordered" evidence="1">
    <location>
        <begin position="109"/>
        <end position="141"/>
    </location>
</feature>
<dbReference type="Proteomes" id="UP000271087">
    <property type="component" value="Unassembled WGS sequence"/>
</dbReference>
<gene>
    <name evidence="2" type="ORF">NOO_LOCUS7108</name>
</gene>
<accession>A0A182EG87</accession>
<reference evidence="2 3" key="2">
    <citation type="submission" date="2018-08" db="EMBL/GenBank/DDBJ databases">
        <authorList>
            <person name="Laetsch R D."/>
            <person name="Stevens L."/>
            <person name="Kumar S."/>
            <person name="Blaxter L. M."/>
        </authorList>
    </citation>
    <scope>NUCLEOTIDE SEQUENCE [LARGE SCALE GENOMIC DNA]</scope>
</reference>
<feature type="compositionally biased region" description="Polar residues" evidence="1">
    <location>
        <begin position="111"/>
        <end position="128"/>
    </location>
</feature>
<dbReference type="EMBL" id="UYRW01002403">
    <property type="protein sequence ID" value="VDK84942.1"/>
    <property type="molecule type" value="Genomic_DNA"/>
</dbReference>
<evidence type="ECO:0000313" key="4">
    <source>
        <dbReference type="WBParaSite" id="nOo.2.0.1.t07108-RA"/>
    </source>
</evidence>
<organism evidence="4">
    <name type="scientific">Onchocerca ochengi</name>
    <name type="common">Filarial nematode worm</name>
    <dbReference type="NCBI Taxonomy" id="42157"/>
    <lineage>
        <taxon>Eukaryota</taxon>
        <taxon>Metazoa</taxon>
        <taxon>Ecdysozoa</taxon>
        <taxon>Nematoda</taxon>
        <taxon>Chromadorea</taxon>
        <taxon>Rhabditida</taxon>
        <taxon>Spirurina</taxon>
        <taxon>Spiruromorpha</taxon>
        <taxon>Filarioidea</taxon>
        <taxon>Onchocercidae</taxon>
        <taxon>Onchocerca</taxon>
    </lineage>
</organism>
<name>A0A182EG87_ONCOC</name>